<reference evidence="1" key="1">
    <citation type="submission" date="2023-10" db="EMBL/GenBank/DDBJ databases">
        <authorList>
            <person name="Chen Y."/>
            <person name="Shah S."/>
            <person name="Dougan E. K."/>
            <person name="Thang M."/>
            <person name="Chan C."/>
        </authorList>
    </citation>
    <scope>NUCLEOTIDE SEQUENCE [LARGE SCALE GENOMIC DNA]</scope>
</reference>
<evidence type="ECO:0008006" key="3">
    <source>
        <dbReference type="Google" id="ProtNLM"/>
    </source>
</evidence>
<evidence type="ECO:0000313" key="2">
    <source>
        <dbReference type="Proteomes" id="UP001189429"/>
    </source>
</evidence>
<name>A0ABN9RM22_9DINO</name>
<accession>A0ABN9RM22</accession>
<comment type="caution">
    <text evidence="1">The sequence shown here is derived from an EMBL/GenBank/DDBJ whole genome shotgun (WGS) entry which is preliminary data.</text>
</comment>
<proteinExistence type="predicted"/>
<dbReference type="Proteomes" id="UP001189429">
    <property type="component" value="Unassembled WGS sequence"/>
</dbReference>
<protein>
    <recommendedName>
        <fullName evidence="3">Cellulase</fullName>
    </recommendedName>
</protein>
<dbReference type="EMBL" id="CAUYUJ010007169">
    <property type="protein sequence ID" value="CAK0819780.1"/>
    <property type="molecule type" value="Genomic_DNA"/>
</dbReference>
<organism evidence="1 2">
    <name type="scientific">Prorocentrum cordatum</name>
    <dbReference type="NCBI Taxonomy" id="2364126"/>
    <lineage>
        <taxon>Eukaryota</taxon>
        <taxon>Sar</taxon>
        <taxon>Alveolata</taxon>
        <taxon>Dinophyceae</taxon>
        <taxon>Prorocentrales</taxon>
        <taxon>Prorocentraceae</taxon>
        <taxon>Prorocentrum</taxon>
    </lineage>
</organism>
<keyword evidence="2" id="KW-1185">Reference proteome</keyword>
<evidence type="ECO:0000313" key="1">
    <source>
        <dbReference type="EMBL" id="CAK0819780.1"/>
    </source>
</evidence>
<sequence length="239" mass="25912">MAMPMGLWSRTRAASPRRTGTRAGATCRAVPICGSCNCMTEWNYDGDADGVMESYEGCSATADWDQSWCYVQGGSNCNQALDSTVAGETRKWRECGSCNCMTEWNYDGDADGVMESYEGCSATTRKWRECGSCNCMTEWNYDGDADGVMESYEGCSATADWDQSWCYVQGGSNCNQALNSTVAGETRKWRECGSCNCMTEWNYDGDADGVMESYEGCSATATGTRAGATCRAAPTATRP</sequence>
<gene>
    <name evidence="1" type="ORF">PCOR1329_LOCUS21690</name>
</gene>